<dbReference type="InterPro" id="IPR014031">
    <property type="entry name" value="Ketoacyl_synth_C"/>
</dbReference>
<dbReference type="Pfam" id="PF13602">
    <property type="entry name" value="ADH_zinc_N_2"/>
    <property type="match status" value="1"/>
</dbReference>
<keyword evidence="2" id="KW-0596">Phosphopantetheine</keyword>
<dbReference type="SMART" id="SM01294">
    <property type="entry name" value="PKS_PP_betabranch"/>
    <property type="match status" value="1"/>
</dbReference>
<dbReference type="Pfam" id="PF02801">
    <property type="entry name" value="Ketoacyl-synt_C"/>
    <property type="match status" value="1"/>
</dbReference>
<dbReference type="InterPro" id="IPR042104">
    <property type="entry name" value="PKS_dehydratase_sf"/>
</dbReference>
<dbReference type="PROSITE" id="PS01162">
    <property type="entry name" value="QOR_ZETA_CRYSTAL"/>
    <property type="match status" value="1"/>
</dbReference>
<dbReference type="InterPro" id="IPR011032">
    <property type="entry name" value="GroES-like_sf"/>
</dbReference>
<dbReference type="EMBL" id="JAGIOH010000001">
    <property type="protein sequence ID" value="MBP2406778.1"/>
    <property type="molecule type" value="Genomic_DNA"/>
</dbReference>
<feature type="domain" description="PKS/mFAS DH" evidence="12">
    <location>
        <begin position="943"/>
        <end position="1220"/>
    </location>
</feature>
<gene>
    <name evidence="13" type="ORF">JO379_006247</name>
</gene>
<dbReference type="Pfam" id="PF00109">
    <property type="entry name" value="ketoacyl-synt"/>
    <property type="match status" value="1"/>
</dbReference>
<sequence>MTDDTKTLDYLKRLTAELLETRERLRTAEAVGREPIAVVSMGCHYPGGVSSPEELWRLVATGTDAISAFPTDRGWDAEDLFDPDPDRPGRTYALEGGFLDRAAEFDADLFGISPREAAAMDPQQRLLLETAWETFERAGVDPGSLRSRPVGVFVGSLFVAGSGGIGMTEGTEGYHMTGNAASVLSGRLAYVFGLEGPAVTVDTACSASLVAVHQAVQALRQRECDMALAGGATVMTTPGVFTEFSRQRGLAPDGRCKAFAAAADGTGFGEGAGLVLLERLSDARRNGHPVLAVIRGSAVNQDGASNGLTAPNGPSQQRVIRQALAAARLSADQVDAVEAHGTGTGLGDPVEAQALLATYGQDRPADRPLWLGSIKSNLGHTQGAAGIAGLIKMVMAVRNGALPKTLHVDEPSAHVDWDTGAVRLLTENREWPETGRPRRAGVSSFGISGTNAHVILEQAPQDDHADAGPNDPAGSAGPVTAPERVPWVLSARGERALRDQAERLTAELRARPELRPVDVGWSLATSRAALDQRAVVWAADRDGLLAGLTALAEGRPAPGVVRGAVADGRLAFLFSGQGSQRAGTGRELAAAHPVFAEALETVCGHLDPRLDRPLREVLYAAEGTPEAGLLEQTSYTQAALFAYEVALFRLLEHWGLTPDLLLGHSIGELTAAHVAGVLSLEDACALVAARGRLMQEVPGAGAMVSVRATEAEIRPWVEERAHELSLAAVNGPDAVVVSGAEHAVLECAAHWESEGRRTKRLRVSHAFHSPQMDGMLQEFGRIAERLTFHPPRIPIVSNVTGDIATTDQLCSPEYWVRHARAAVRFRDGMRRLVAEGVNTFLEVGPSGVLTAMAQDCLAEDADSAGTVLVPVSRRGRPEADTVLAAVAEAFVHGVRVEWTKLFADTGARRVDLPTYAFQRRSYPWGRAGADADVTAAGLTGLGHPLLGASLALADSQGLALTGRLSRRTEAWLADHVVLGAALVPGTAVVEMAVRAGAEAGCRRLVELTQEAPLPVPDRGTVHLQVRVGPAGEEGHRPVGVYSRPDGADADEPWVCHARGRLGPEAAAVPAGHGGTWPPPGARPVALDGFYERQAASGLDYGPAFRGLHRAWRLGDEVFAEVALPEEARAGAARYGVHPALLDAALHTALLDGEDGEQPPLRIPFAWREVSFHGSGAPALRARLTPSGTDCVSLALWDERGAPVASVGELITRPVSADRLRPAPTHDALFRIDWAEPVAGPAAAAAAARCAVLGDDDLAGRLAAPAFADPGALLAAIDAGEPVPDLALLVCRGDGADDARALCGRVLDVLRTWLADPRLLASRLVVVTRGAMSAAGEETTDLAAATLWGLVRSAQSEHPGRLVLVDLDGHPDSAAALPAAASGSEPQLALRSGQVRVPRLARGVERGSLLPPPGVREWRLDLAGGGTVDDLVLTPSPEAAAPLAPGQVRIAVRAAGLNFRDVVMALGMVPDRRALGGEVAGVVTEVGPDVTGLAPGDRVFGLAAACLGPVAVADHRTLAPMPHGWSFAQAASVPVVFLTAYYGLVDLAGVRPGETVLVHAAAGGVGMAAVQLARHLGAEVFATASPAKWDTVRAGGVDDEHLASSRDSGFEERFRATSGGRGVDVVLNSLTKDLVDASLRLLRPGGRFVEMGKTDIREPDEVAAGYEGAAYSAFDLMDAGPERIARMLADLLALFEQGELRPVPVTSWDVRQAPEAFRFLAQARHIGKIVLTMPPAWDSTGTVLMTGATGAIGAQVARHLVRHHGVRHLLLAGRRGPDADGAAELMAELTASGATTVKAVACDVADRAAVAKLLASIPDEHPLSAVVHAAGVVDDGVLESMTPERIDTVFRPKVDGAWNLHELTQDRELSAFVVFSSAAGTLGTAGQANYAAANTFLDALAGHRRSTGLPGTSLAWGPWTGNGGMAEELGRADRERMSRSGVVGLSTEDGLALLDAALAADRAVSLPMRLDKKALRSAAEDGALPALLRELVHVPAADAGPPAAADTLRGRVGLLAPEERHQGVLASVCEQVAVVLGHATPEAVDPQRSFKDLGFDSLTAVELRNRLTSATGLTLSATLVFDYPTPAVMADHIDEVLLAELGAPADPFLARLDDWAAGLAATELDDTERERVAARLRLLAAQWGDGAGARYGGDGGTTVADELDSADDDELIDFIGKELGIS</sequence>
<dbReference type="PROSITE" id="PS00012">
    <property type="entry name" value="PHOSPHOPANTETHEINE"/>
    <property type="match status" value="1"/>
</dbReference>
<dbReference type="SUPFAM" id="SSF53901">
    <property type="entry name" value="Thiolase-like"/>
    <property type="match status" value="1"/>
</dbReference>
<dbReference type="Gene3D" id="3.30.70.3290">
    <property type="match status" value="1"/>
</dbReference>
<keyword evidence="6" id="KW-0511">Multifunctional enzyme</keyword>
<evidence type="ECO:0000313" key="14">
    <source>
        <dbReference type="Proteomes" id="UP001519291"/>
    </source>
</evidence>
<dbReference type="InterPro" id="IPR036291">
    <property type="entry name" value="NAD(P)-bd_dom_sf"/>
</dbReference>
<feature type="region of interest" description="N-terminal hotdog fold" evidence="8">
    <location>
        <begin position="943"/>
        <end position="1068"/>
    </location>
</feature>
<feature type="active site" description="Proton acceptor; for dehydratase activity" evidence="8">
    <location>
        <position position="975"/>
    </location>
</feature>
<name>A0ABS4YDA5_9ACTN</name>
<reference evidence="13 14" key="1">
    <citation type="submission" date="2021-03" db="EMBL/GenBank/DDBJ databases">
        <title>Sequencing the genomes of 1000 actinobacteria strains.</title>
        <authorList>
            <person name="Klenk H.-P."/>
        </authorList>
    </citation>
    <scope>NUCLEOTIDE SEQUENCE [LARGE SCALE GENOMIC DNA]</scope>
    <source>
        <strain evidence="13 14">DSM 41480</strain>
    </source>
</reference>
<dbReference type="InterPro" id="IPR009081">
    <property type="entry name" value="PP-bd_ACP"/>
</dbReference>
<keyword evidence="4" id="KW-0808">Transferase</keyword>
<keyword evidence="5" id="KW-0045">Antibiotic biosynthesis</keyword>
<dbReference type="Pfam" id="PF08240">
    <property type="entry name" value="ADH_N"/>
    <property type="match status" value="1"/>
</dbReference>
<dbReference type="CDD" id="cd05195">
    <property type="entry name" value="enoyl_red"/>
    <property type="match status" value="1"/>
</dbReference>
<dbReference type="InterPro" id="IPR014030">
    <property type="entry name" value="Ketoacyl_synth_N"/>
</dbReference>
<dbReference type="SMART" id="SM00823">
    <property type="entry name" value="PKS_PP"/>
    <property type="match status" value="1"/>
</dbReference>
<proteinExistence type="predicted"/>
<dbReference type="InterPro" id="IPR020807">
    <property type="entry name" value="PKS_DH"/>
</dbReference>
<dbReference type="Pfam" id="PF16197">
    <property type="entry name" value="KAsynt_C_assoc"/>
    <property type="match status" value="1"/>
</dbReference>
<dbReference type="PROSITE" id="PS52019">
    <property type="entry name" value="PKS_MFAS_DH"/>
    <property type="match status" value="1"/>
</dbReference>
<dbReference type="CDD" id="cd00833">
    <property type="entry name" value="PKS"/>
    <property type="match status" value="1"/>
</dbReference>
<dbReference type="InterPro" id="IPR018201">
    <property type="entry name" value="Ketoacyl_synth_AS"/>
</dbReference>
<dbReference type="PANTHER" id="PTHR43775:SF51">
    <property type="entry name" value="INACTIVE PHENOLPHTHIOCEROL SYNTHESIS POLYKETIDE SYNTHASE TYPE I PKS1-RELATED"/>
    <property type="match status" value="1"/>
</dbReference>
<dbReference type="InterPro" id="IPR002364">
    <property type="entry name" value="Quin_OxRdtase/zeta-crystal_CS"/>
</dbReference>
<feature type="domain" description="Ketosynthase family 3 (KS3)" evidence="11">
    <location>
        <begin position="33"/>
        <end position="458"/>
    </location>
</feature>
<evidence type="ECO:0000259" key="11">
    <source>
        <dbReference type="PROSITE" id="PS52004"/>
    </source>
</evidence>
<organism evidence="13 14">
    <name type="scientific">Streptomyces syringium</name>
    <dbReference type="NCBI Taxonomy" id="76729"/>
    <lineage>
        <taxon>Bacteria</taxon>
        <taxon>Bacillati</taxon>
        <taxon>Actinomycetota</taxon>
        <taxon>Actinomycetes</taxon>
        <taxon>Kitasatosporales</taxon>
        <taxon>Streptomycetaceae</taxon>
        <taxon>Streptomyces</taxon>
    </lineage>
</organism>
<comment type="pathway">
    <text evidence="1">Antibiotic biosynthesis.</text>
</comment>
<dbReference type="InterPro" id="IPR049551">
    <property type="entry name" value="PKS_DH_C"/>
</dbReference>
<keyword evidence="14" id="KW-1185">Reference proteome</keyword>
<dbReference type="Pfam" id="PF22953">
    <property type="entry name" value="SpnB_Rossmann"/>
    <property type="match status" value="1"/>
</dbReference>
<dbReference type="Gene3D" id="3.10.129.110">
    <property type="entry name" value="Polyketide synthase dehydratase"/>
    <property type="match status" value="1"/>
</dbReference>
<dbReference type="PROSITE" id="PS50075">
    <property type="entry name" value="CARRIER"/>
    <property type="match status" value="1"/>
</dbReference>
<dbReference type="Gene3D" id="3.90.180.10">
    <property type="entry name" value="Medium-chain alcohol dehydrogenases, catalytic domain"/>
    <property type="match status" value="1"/>
</dbReference>
<dbReference type="SUPFAM" id="SSF51735">
    <property type="entry name" value="NAD(P)-binding Rossmann-fold domains"/>
    <property type="match status" value="3"/>
</dbReference>
<dbReference type="InterPro" id="IPR014043">
    <property type="entry name" value="Acyl_transferase_dom"/>
</dbReference>
<dbReference type="InterPro" id="IPR020841">
    <property type="entry name" value="PKS_Beta-ketoAc_synthase_dom"/>
</dbReference>
<dbReference type="SMART" id="SM00822">
    <property type="entry name" value="PKS_KR"/>
    <property type="match status" value="1"/>
</dbReference>
<dbReference type="Gene3D" id="3.40.50.720">
    <property type="entry name" value="NAD(P)-binding Rossmann-like Domain"/>
    <property type="match status" value="1"/>
</dbReference>
<dbReference type="SUPFAM" id="SSF55048">
    <property type="entry name" value="Probable ACP-binding domain of malonyl-CoA ACP transacylase"/>
    <property type="match status" value="1"/>
</dbReference>
<evidence type="ECO:0000256" key="8">
    <source>
        <dbReference type="PROSITE-ProRule" id="PRU01363"/>
    </source>
</evidence>
<dbReference type="InterPro" id="IPR049552">
    <property type="entry name" value="PKS_DH_N"/>
</dbReference>
<accession>A0ABS4YDA5</accession>
<dbReference type="Pfam" id="PF21089">
    <property type="entry name" value="PKS_DH_N"/>
    <property type="match status" value="1"/>
</dbReference>
<dbReference type="SUPFAM" id="SSF47336">
    <property type="entry name" value="ACP-like"/>
    <property type="match status" value="1"/>
</dbReference>
<dbReference type="Pfam" id="PF00698">
    <property type="entry name" value="Acyl_transf_1"/>
    <property type="match status" value="1"/>
</dbReference>
<dbReference type="SMART" id="SM00829">
    <property type="entry name" value="PKS_ER"/>
    <property type="match status" value="1"/>
</dbReference>
<dbReference type="InterPro" id="IPR013154">
    <property type="entry name" value="ADH-like_N"/>
</dbReference>
<dbReference type="InterPro" id="IPR057326">
    <property type="entry name" value="KR_dom"/>
</dbReference>
<feature type="region of interest" description="Disordered" evidence="9">
    <location>
        <begin position="461"/>
        <end position="484"/>
    </location>
</feature>
<dbReference type="SMART" id="SM00826">
    <property type="entry name" value="PKS_DH"/>
    <property type="match status" value="1"/>
</dbReference>
<dbReference type="CDD" id="cd08956">
    <property type="entry name" value="KR_3_FAS_SDR_x"/>
    <property type="match status" value="1"/>
</dbReference>
<evidence type="ECO:0000256" key="7">
    <source>
        <dbReference type="ARBA" id="ARBA00023315"/>
    </source>
</evidence>
<dbReference type="InterPro" id="IPR016035">
    <property type="entry name" value="Acyl_Trfase/lysoPLipase"/>
</dbReference>
<dbReference type="InterPro" id="IPR016039">
    <property type="entry name" value="Thiolase-like"/>
</dbReference>
<dbReference type="SMART" id="SM00825">
    <property type="entry name" value="PKS_KS"/>
    <property type="match status" value="1"/>
</dbReference>
<dbReference type="Pfam" id="PF00550">
    <property type="entry name" value="PP-binding"/>
    <property type="match status" value="1"/>
</dbReference>
<protein>
    <submittedName>
        <fullName evidence="13">Polyketide synthase 12</fullName>
    </submittedName>
</protein>
<dbReference type="SUPFAM" id="SSF52151">
    <property type="entry name" value="FabD/lysophospholipase-like"/>
    <property type="match status" value="1"/>
</dbReference>
<evidence type="ECO:0000256" key="4">
    <source>
        <dbReference type="ARBA" id="ARBA00022679"/>
    </source>
</evidence>
<evidence type="ECO:0000256" key="6">
    <source>
        <dbReference type="ARBA" id="ARBA00023268"/>
    </source>
</evidence>
<evidence type="ECO:0000256" key="3">
    <source>
        <dbReference type="ARBA" id="ARBA00022553"/>
    </source>
</evidence>
<dbReference type="InterPro" id="IPR020806">
    <property type="entry name" value="PKS_PP-bd"/>
</dbReference>
<evidence type="ECO:0000256" key="9">
    <source>
        <dbReference type="SAM" id="MobiDB-lite"/>
    </source>
</evidence>
<dbReference type="InterPro" id="IPR020843">
    <property type="entry name" value="ER"/>
</dbReference>
<dbReference type="InterPro" id="IPR016036">
    <property type="entry name" value="Malonyl_transacylase_ACP-bd"/>
</dbReference>
<keyword evidence="3" id="KW-0597">Phosphoprotein</keyword>
<dbReference type="InterPro" id="IPR001227">
    <property type="entry name" value="Ac_transferase_dom_sf"/>
</dbReference>
<evidence type="ECO:0000256" key="2">
    <source>
        <dbReference type="ARBA" id="ARBA00022450"/>
    </source>
</evidence>
<evidence type="ECO:0000259" key="12">
    <source>
        <dbReference type="PROSITE" id="PS52019"/>
    </source>
</evidence>
<dbReference type="InterPro" id="IPR049900">
    <property type="entry name" value="PKS_mFAS_DH"/>
</dbReference>
<dbReference type="Gene3D" id="3.40.50.11460">
    <property type="match status" value="1"/>
</dbReference>
<dbReference type="Gene3D" id="3.40.366.10">
    <property type="entry name" value="Malonyl-Coenzyme A Acyl Carrier Protein, domain 2"/>
    <property type="match status" value="1"/>
</dbReference>
<keyword evidence="7" id="KW-0012">Acyltransferase</keyword>
<feature type="domain" description="Carrier" evidence="10">
    <location>
        <begin position="2021"/>
        <end position="2096"/>
    </location>
</feature>
<dbReference type="SMART" id="SM00827">
    <property type="entry name" value="PKS_AT"/>
    <property type="match status" value="1"/>
</dbReference>
<evidence type="ECO:0000256" key="5">
    <source>
        <dbReference type="ARBA" id="ARBA00023194"/>
    </source>
</evidence>
<dbReference type="PROSITE" id="PS00606">
    <property type="entry name" value="KS3_1"/>
    <property type="match status" value="1"/>
</dbReference>
<dbReference type="Pfam" id="PF14765">
    <property type="entry name" value="PS-DH"/>
    <property type="match status" value="1"/>
</dbReference>
<dbReference type="Pfam" id="PF08659">
    <property type="entry name" value="KR"/>
    <property type="match status" value="1"/>
</dbReference>
<dbReference type="Proteomes" id="UP001519291">
    <property type="component" value="Unassembled WGS sequence"/>
</dbReference>
<dbReference type="PANTHER" id="PTHR43775">
    <property type="entry name" value="FATTY ACID SYNTHASE"/>
    <property type="match status" value="1"/>
</dbReference>
<dbReference type="SUPFAM" id="SSF50129">
    <property type="entry name" value="GroES-like"/>
    <property type="match status" value="1"/>
</dbReference>
<dbReference type="InterPro" id="IPR050091">
    <property type="entry name" value="PKS_NRPS_Biosynth_Enz"/>
</dbReference>
<feature type="active site" description="Proton donor; for dehydratase activity" evidence="8">
    <location>
        <position position="1142"/>
    </location>
</feature>
<dbReference type="InterPro" id="IPR055123">
    <property type="entry name" value="SpnB-like_Rossmann"/>
</dbReference>
<dbReference type="Gene3D" id="1.10.1200.10">
    <property type="entry name" value="ACP-like"/>
    <property type="match status" value="1"/>
</dbReference>
<dbReference type="InterPro" id="IPR013968">
    <property type="entry name" value="PKS_KR"/>
</dbReference>
<dbReference type="InterPro" id="IPR032821">
    <property type="entry name" value="PKS_assoc"/>
</dbReference>
<evidence type="ECO:0000259" key="10">
    <source>
        <dbReference type="PROSITE" id="PS50075"/>
    </source>
</evidence>
<feature type="region of interest" description="C-terminal hotdog fold" evidence="8">
    <location>
        <begin position="1081"/>
        <end position="1220"/>
    </location>
</feature>
<dbReference type="InterPro" id="IPR036736">
    <property type="entry name" value="ACP-like_sf"/>
</dbReference>
<dbReference type="Gene3D" id="3.40.47.10">
    <property type="match status" value="1"/>
</dbReference>
<evidence type="ECO:0000256" key="1">
    <source>
        <dbReference type="ARBA" id="ARBA00004792"/>
    </source>
</evidence>
<comment type="caution">
    <text evidence="13">The sequence shown here is derived from an EMBL/GenBank/DDBJ whole genome shotgun (WGS) entry which is preliminary data.</text>
</comment>
<dbReference type="InterPro" id="IPR006162">
    <property type="entry name" value="Ppantetheine_attach_site"/>
</dbReference>
<evidence type="ECO:0000313" key="13">
    <source>
        <dbReference type="EMBL" id="MBP2406778.1"/>
    </source>
</evidence>
<dbReference type="PROSITE" id="PS52004">
    <property type="entry name" value="KS3_2"/>
    <property type="match status" value="1"/>
</dbReference>